<dbReference type="EC" id="4.1.2.40" evidence="2"/>
<dbReference type="GO" id="GO:0005886">
    <property type="term" value="C:plasma membrane"/>
    <property type="evidence" value="ECO:0007669"/>
    <property type="project" value="TreeGrafter"/>
</dbReference>
<evidence type="ECO:0000313" key="2">
    <source>
        <dbReference type="EMBL" id="KAB8157436.1"/>
    </source>
</evidence>
<name>A0A5N5ZP05_9ACTN</name>
<comment type="pathway">
    <text evidence="1">Carbohydrate metabolism.</text>
</comment>
<dbReference type="PIRSF" id="PIRSF009264">
    <property type="entry name" value="TagBP_ald_AgaZ"/>
    <property type="match status" value="1"/>
</dbReference>
<dbReference type="Gene3D" id="1.10.400.20">
    <property type="entry name" value="putative tagatose 6-phosphate kinase domain like"/>
    <property type="match status" value="1"/>
</dbReference>
<dbReference type="PANTHER" id="PTHR32502:SF2">
    <property type="entry name" value="D-TAGATOSE-1,6-BISPHOSPHATE ALDOLASE SUBUNIT KBAZ"/>
    <property type="match status" value="1"/>
</dbReference>
<organism evidence="2 3">
    <name type="scientific">Streptomyces mimosae</name>
    <dbReference type="NCBI Taxonomy" id="2586635"/>
    <lineage>
        <taxon>Bacteria</taxon>
        <taxon>Bacillati</taxon>
        <taxon>Actinomycetota</taxon>
        <taxon>Actinomycetes</taxon>
        <taxon>Kitasatosporales</taxon>
        <taxon>Streptomycetaceae</taxon>
        <taxon>Streptomyces</taxon>
    </lineage>
</organism>
<evidence type="ECO:0000256" key="1">
    <source>
        <dbReference type="ARBA" id="ARBA00005007"/>
    </source>
</evidence>
<dbReference type="Gene3D" id="3.20.20.70">
    <property type="entry name" value="Aldolase class I"/>
    <property type="match status" value="1"/>
</dbReference>
<dbReference type="GO" id="GO:0009025">
    <property type="term" value="F:tagatose-bisphosphate aldolase activity"/>
    <property type="evidence" value="ECO:0007669"/>
    <property type="project" value="UniProtKB-EC"/>
</dbReference>
<dbReference type="InterPro" id="IPR012062">
    <property type="entry name" value="GatZ/KbaZ-like"/>
</dbReference>
<proteinExistence type="predicted"/>
<dbReference type="GO" id="GO:0005975">
    <property type="term" value="P:carbohydrate metabolic process"/>
    <property type="evidence" value="ECO:0007669"/>
    <property type="project" value="InterPro"/>
</dbReference>
<protein>
    <submittedName>
        <fullName evidence="2">D-tagatose-bisphosphate aldolase, class II, non-catalytic subunit</fullName>
        <ecNumber evidence="2">4.1.2.40</ecNumber>
    </submittedName>
</protein>
<dbReference type="InterPro" id="IPR013785">
    <property type="entry name" value="Aldolase_TIM"/>
</dbReference>
<accession>A0A5N5ZP05</accession>
<dbReference type="EMBL" id="VDLY02000033">
    <property type="protein sequence ID" value="KAB8157436.1"/>
    <property type="molecule type" value="Genomic_DNA"/>
</dbReference>
<dbReference type="PANTHER" id="PTHR32502">
    <property type="entry name" value="N-ACETYLGALACTOSAMINE PERMEASE II COMPONENT-RELATED"/>
    <property type="match status" value="1"/>
</dbReference>
<dbReference type="Proteomes" id="UP000314251">
    <property type="component" value="Unassembled WGS sequence"/>
</dbReference>
<keyword evidence="2" id="KW-0456">Lyase</keyword>
<dbReference type="GO" id="GO:0009401">
    <property type="term" value="P:phosphoenolpyruvate-dependent sugar phosphotransferase system"/>
    <property type="evidence" value="ECO:0007669"/>
    <property type="project" value="TreeGrafter"/>
</dbReference>
<comment type="caution">
    <text evidence="2">The sequence shown here is derived from an EMBL/GenBank/DDBJ whole genome shotgun (WGS) entry which is preliminary data.</text>
</comment>
<dbReference type="SUPFAM" id="SSF51569">
    <property type="entry name" value="Aldolase"/>
    <property type="match status" value="1"/>
</dbReference>
<dbReference type="NCBIfam" id="TIGR02810">
    <property type="entry name" value="agaZ_gatZ"/>
    <property type="match status" value="1"/>
</dbReference>
<sequence length="430" mass="47223">MRGPLDDLVRRQKNGEPSGIASICSAHPLVIEAAVRQALETGGRLLVEATSNQVDQYGGYTGMRPDDFRALVHAIAARHDLPQDRVILGGDHLGPNRWRDRPPHEAMAEAENLVAAYVRAGFTKIHLDCSFSCAGDPASLSDDVVAERAVRLVRAAEAAAGPDADRLRYVIGTEVPVPGGAHETLDGVRPTTASAATRTLARHRAAFAAHGLADVWPRVTALVVQPGVEFDHAQVVAYRRELTGELRAVLDAEPGMVFEAHSTDYQTPDALAALVEDHWAVLKVGPGLTFALREALYALAAIEAELVPAERRSRLPEVVDERMRAEPSRWDGYYEGTDEERRLARTYSYSDRVRYYWPDPAIDAAVTTLFDNLTDSGIPLPLLSAHLPDQYRRVRGGQLAADPRALTIDRVRDVLRDYDHACRTTDKELV</sequence>
<dbReference type="RefSeq" id="WP_139675616.1">
    <property type="nucleotide sequence ID" value="NZ_VDLY02000033.1"/>
</dbReference>
<dbReference type="InterPro" id="IPR050303">
    <property type="entry name" value="GatZ_KbaZ_carbometab"/>
</dbReference>
<dbReference type="Pfam" id="PF08013">
    <property type="entry name" value="GatZ_KbaZ-like"/>
    <property type="match status" value="1"/>
</dbReference>
<dbReference type="AlphaFoldDB" id="A0A5N5ZP05"/>
<reference evidence="2" key="1">
    <citation type="submission" date="2019-10" db="EMBL/GenBank/DDBJ databases">
        <title>Nonomuraea sp. nov., isolated from Phyllanthus amarus.</title>
        <authorList>
            <person name="Klykleung N."/>
            <person name="Tanasupawat S."/>
        </authorList>
    </citation>
    <scope>NUCLEOTIDE SEQUENCE [LARGE SCALE GENOMIC DNA]</scope>
    <source>
        <strain evidence="2">3MP-10</strain>
    </source>
</reference>
<evidence type="ECO:0000313" key="3">
    <source>
        <dbReference type="Proteomes" id="UP000314251"/>
    </source>
</evidence>
<dbReference type="OrthoDB" id="1672942at2"/>
<keyword evidence="3" id="KW-1185">Reference proteome</keyword>
<gene>
    <name evidence="2" type="ORF">FH607_030245</name>
</gene>